<dbReference type="PANTHER" id="PTHR32494">
    <property type="entry name" value="ALLANTOATE DEIMINASE-RELATED"/>
    <property type="match status" value="1"/>
</dbReference>
<accession>A0AAD4L134</accession>
<dbReference type="Pfam" id="PF01546">
    <property type="entry name" value="Peptidase_M20"/>
    <property type="match status" value="1"/>
</dbReference>
<dbReference type="PANTHER" id="PTHR32494:SF5">
    <property type="entry name" value="ALLANTOATE AMIDOHYDROLASE"/>
    <property type="match status" value="1"/>
</dbReference>
<dbReference type="Gene3D" id="3.30.70.360">
    <property type="match status" value="1"/>
</dbReference>
<dbReference type="GO" id="GO:0016813">
    <property type="term" value="F:hydrolase activity, acting on carbon-nitrogen (but not peptide) bonds, in linear amidines"/>
    <property type="evidence" value="ECO:0007669"/>
    <property type="project" value="InterPro"/>
</dbReference>
<dbReference type="PIRSF" id="PIRSF001235">
    <property type="entry name" value="Amidase_carbamoylase"/>
    <property type="match status" value="1"/>
</dbReference>
<dbReference type="EMBL" id="JAJTJA010000002">
    <property type="protein sequence ID" value="KAH8703575.1"/>
    <property type="molecule type" value="Genomic_DNA"/>
</dbReference>
<dbReference type="NCBIfam" id="TIGR01879">
    <property type="entry name" value="hydantase"/>
    <property type="match status" value="1"/>
</dbReference>
<name>A0AAD4L134_9EURO</name>
<keyword evidence="2" id="KW-0378">Hydrolase</keyword>
<dbReference type="InterPro" id="IPR002933">
    <property type="entry name" value="Peptidase_M20"/>
</dbReference>
<dbReference type="Proteomes" id="UP001201262">
    <property type="component" value="Unassembled WGS sequence"/>
</dbReference>
<reference evidence="3" key="1">
    <citation type="submission" date="2021-12" db="EMBL/GenBank/DDBJ databases">
        <title>Convergent genome expansion in fungi linked to evolution of root-endophyte symbiosis.</title>
        <authorList>
            <consortium name="DOE Joint Genome Institute"/>
            <person name="Ke Y.-H."/>
            <person name="Bonito G."/>
            <person name="Liao H.-L."/>
            <person name="Looney B."/>
            <person name="Rojas-Flechas A."/>
            <person name="Nash J."/>
            <person name="Hameed K."/>
            <person name="Schadt C."/>
            <person name="Martin F."/>
            <person name="Crous P.W."/>
            <person name="Miettinen O."/>
            <person name="Magnuson J.K."/>
            <person name="Labbe J."/>
            <person name="Jacobson D."/>
            <person name="Doktycz M.J."/>
            <person name="Veneault-Fourrey C."/>
            <person name="Kuo A."/>
            <person name="Mondo S."/>
            <person name="Calhoun S."/>
            <person name="Riley R."/>
            <person name="Ohm R."/>
            <person name="LaButti K."/>
            <person name="Andreopoulos B."/>
            <person name="Pangilinan J."/>
            <person name="Nolan M."/>
            <person name="Tritt A."/>
            <person name="Clum A."/>
            <person name="Lipzen A."/>
            <person name="Daum C."/>
            <person name="Barry K."/>
            <person name="Grigoriev I.V."/>
            <person name="Vilgalys R."/>
        </authorList>
    </citation>
    <scope>NUCLEOTIDE SEQUENCE</scope>
    <source>
        <strain evidence="3">PMI_201</strain>
    </source>
</reference>
<proteinExistence type="inferred from homology"/>
<comment type="similarity">
    <text evidence="1">Belongs to the peptidase M20A family.</text>
</comment>
<protein>
    <submittedName>
        <fullName evidence="3">Beta-alanine synthase</fullName>
    </submittedName>
</protein>
<dbReference type="Gene3D" id="3.40.630.10">
    <property type="entry name" value="Zn peptidases"/>
    <property type="match status" value="1"/>
</dbReference>
<evidence type="ECO:0000256" key="2">
    <source>
        <dbReference type="ARBA" id="ARBA00022801"/>
    </source>
</evidence>
<dbReference type="AlphaFoldDB" id="A0AAD4L134"/>
<evidence type="ECO:0000313" key="4">
    <source>
        <dbReference type="Proteomes" id="UP001201262"/>
    </source>
</evidence>
<sequence length="464" mass="50911">MLLTRLRSTTAAKRVCSYTKPFGQYSIREISMSAQPRAFTGDLSEAELSALRANKDRLMHDLHFSCQWGSGIRWGSDPTETGMQRLALSQDDKSVRDWFVQKMKQLRCRVDVDEMGNIFAVRPGRRKDVPATFIGSHLDTQPTGGRYDGILGVLAGIEALQVIDDLGIESEGGIGVVNWTNEEGARFPMTILASGVWAGSFYLAHAHSLKEVPTMASLPTASTQPDTVKSALEKIEYLGDIPCSYEAMPMAAHFELHIEQGQSVGVAIGAQAYRWYRIRVTGSDCHSGTTAFEHRADAMYASAQMIVNAREAVATYGCLAIPGLATFSLDVRGPTMDAVIQTETLLRSEFAQIAQRGGKPCMVEWQLDFDSPEVEFHPSCIDCVQESAEAVVLDPQSQIRHMVSGAGHDTVSTSKRVPSSMIFVPCREGVSHHPQEYCTPEDCAMGASVALQAALRYDRKRFSS</sequence>
<dbReference type="CDD" id="cd03884">
    <property type="entry name" value="M20_bAS"/>
    <property type="match status" value="1"/>
</dbReference>
<keyword evidence="4" id="KW-1185">Reference proteome</keyword>
<dbReference type="SUPFAM" id="SSF53187">
    <property type="entry name" value="Zn-dependent exopeptidases"/>
    <property type="match status" value="1"/>
</dbReference>
<dbReference type="GeneID" id="70249559"/>
<organism evidence="3 4">
    <name type="scientific">Talaromyces proteolyticus</name>
    <dbReference type="NCBI Taxonomy" id="1131652"/>
    <lineage>
        <taxon>Eukaryota</taxon>
        <taxon>Fungi</taxon>
        <taxon>Dikarya</taxon>
        <taxon>Ascomycota</taxon>
        <taxon>Pezizomycotina</taxon>
        <taxon>Eurotiomycetes</taxon>
        <taxon>Eurotiomycetidae</taxon>
        <taxon>Eurotiales</taxon>
        <taxon>Trichocomaceae</taxon>
        <taxon>Talaromyces</taxon>
        <taxon>Talaromyces sect. Bacilispori</taxon>
    </lineage>
</organism>
<dbReference type="RefSeq" id="XP_046076593.1">
    <property type="nucleotide sequence ID" value="XM_046219272.1"/>
</dbReference>
<comment type="caution">
    <text evidence="3">The sequence shown here is derived from an EMBL/GenBank/DDBJ whole genome shotgun (WGS) entry which is preliminary data.</text>
</comment>
<evidence type="ECO:0000256" key="1">
    <source>
        <dbReference type="ARBA" id="ARBA00006247"/>
    </source>
</evidence>
<dbReference type="InterPro" id="IPR010158">
    <property type="entry name" value="Amidase_Cbmase"/>
</dbReference>
<dbReference type="SUPFAM" id="SSF55031">
    <property type="entry name" value="Bacterial exopeptidase dimerisation domain"/>
    <property type="match status" value="1"/>
</dbReference>
<evidence type="ECO:0000313" key="3">
    <source>
        <dbReference type="EMBL" id="KAH8703575.1"/>
    </source>
</evidence>
<gene>
    <name evidence="3" type="ORF">BGW36DRAFT_414061</name>
</gene>
<dbReference type="InterPro" id="IPR036264">
    <property type="entry name" value="Bact_exopeptidase_dim_dom"/>
</dbReference>